<proteinExistence type="predicted"/>
<evidence type="ECO:0000313" key="4">
    <source>
        <dbReference type="Proteomes" id="UP000663828"/>
    </source>
</evidence>
<evidence type="ECO:0000256" key="2">
    <source>
        <dbReference type="SAM" id="SignalP"/>
    </source>
</evidence>
<protein>
    <submittedName>
        <fullName evidence="3">Uncharacterized protein</fullName>
    </submittedName>
</protein>
<feature type="signal peptide" evidence="2">
    <location>
        <begin position="1"/>
        <end position="19"/>
    </location>
</feature>
<keyword evidence="2" id="KW-0732">Signal</keyword>
<gene>
    <name evidence="3" type="ORF">XAT740_LOCUS33903</name>
</gene>
<reference evidence="3" key="1">
    <citation type="submission" date="2021-02" db="EMBL/GenBank/DDBJ databases">
        <authorList>
            <person name="Nowell W R."/>
        </authorList>
    </citation>
    <scope>NUCLEOTIDE SEQUENCE</scope>
</reference>
<dbReference type="AlphaFoldDB" id="A0A815KI86"/>
<organism evidence="3 4">
    <name type="scientific">Adineta ricciae</name>
    <name type="common">Rotifer</name>
    <dbReference type="NCBI Taxonomy" id="249248"/>
    <lineage>
        <taxon>Eukaryota</taxon>
        <taxon>Metazoa</taxon>
        <taxon>Spiralia</taxon>
        <taxon>Gnathifera</taxon>
        <taxon>Rotifera</taxon>
        <taxon>Eurotatoria</taxon>
        <taxon>Bdelloidea</taxon>
        <taxon>Adinetida</taxon>
        <taxon>Adinetidae</taxon>
        <taxon>Adineta</taxon>
    </lineage>
</organism>
<dbReference type="Proteomes" id="UP000663828">
    <property type="component" value="Unassembled WGS sequence"/>
</dbReference>
<feature type="compositionally biased region" description="Basic and acidic residues" evidence="1">
    <location>
        <begin position="109"/>
        <end position="118"/>
    </location>
</feature>
<feature type="chain" id="PRO_5032852859" evidence="2">
    <location>
        <begin position="20"/>
        <end position="118"/>
    </location>
</feature>
<name>A0A815KI86_ADIRI</name>
<sequence>MKKTLVLLLLITYVLYSLAEKLNNEKKNVKSTDESLHRIKSMKYPADIIESVQTDLPGEPRIKINFAGMDEGDDDDDDATISIDTDDEDEDEDEDEDVIPMKKTNLPKSKPEDIHSFL</sequence>
<accession>A0A815KI86</accession>
<keyword evidence="4" id="KW-1185">Reference proteome</keyword>
<dbReference type="EMBL" id="CAJNOR010003273">
    <property type="protein sequence ID" value="CAF1396605.1"/>
    <property type="molecule type" value="Genomic_DNA"/>
</dbReference>
<evidence type="ECO:0000313" key="3">
    <source>
        <dbReference type="EMBL" id="CAF1396605.1"/>
    </source>
</evidence>
<feature type="compositionally biased region" description="Acidic residues" evidence="1">
    <location>
        <begin position="70"/>
        <end position="98"/>
    </location>
</feature>
<feature type="region of interest" description="Disordered" evidence="1">
    <location>
        <begin position="66"/>
        <end position="118"/>
    </location>
</feature>
<evidence type="ECO:0000256" key="1">
    <source>
        <dbReference type="SAM" id="MobiDB-lite"/>
    </source>
</evidence>
<comment type="caution">
    <text evidence="3">The sequence shown here is derived from an EMBL/GenBank/DDBJ whole genome shotgun (WGS) entry which is preliminary data.</text>
</comment>